<feature type="region of interest" description="Disordered" evidence="1">
    <location>
        <begin position="364"/>
        <end position="394"/>
    </location>
</feature>
<dbReference type="AlphaFoldDB" id="A0A1L9TBQ4"/>
<dbReference type="VEuPathDB" id="FungiDB:ASPSYDRAFT_155661"/>
<name>A0A1L9TBQ4_9EURO</name>
<dbReference type="EMBL" id="KV878589">
    <property type="protein sequence ID" value="OJJ56857.1"/>
    <property type="molecule type" value="Genomic_DNA"/>
</dbReference>
<dbReference type="GeneID" id="63758554"/>
<keyword evidence="3" id="KW-1185">Reference proteome</keyword>
<evidence type="ECO:0000256" key="1">
    <source>
        <dbReference type="SAM" id="MobiDB-lite"/>
    </source>
</evidence>
<sequence length="731" mass="83408">MPPQRTSRKLNPQAQHALIRKYRISIDGPVRRRDWPPKYAPIFGLVRDMEKIQYEEYSTRDYGSDDVRLILVSNMCNRVEKLVTQAHALRESLDNEETWRLKTEHLILERFETDVDCHICANRRWISDFQAMPSCPEAAGKLQDIRNSKKLCQCSEFMRAKLLKKMLANHRPDRVLGLGRAPELEHLLAASPSIPRTVIGEDMEMYFPFLVLEAKSDKNSVGFESIERQTVFPIRAMLDLQRNLEAASNVQFDPMKVIDLWHGSILRHDSALQLLLVVDLLCDWARDIFTERITKILQEQAGPDYPGLLSHNSVESLAPVQNPLPDSTLTPPRLATEPTRTPQLEQSVSTEFEIFVKSETENVAMDEVPHIGTEDTPATDDSTTDPPARNQSTHPTLISTAERRHQTIIPDGWPGHLALRSQFDVQLRFRSLSLPESAHDLSVLLATIDGKNKIAQTGMRLLESFNLSVPLRMEPAFIDRIRHAWGEPQPPFRPEGQPLLYTCLHWRATIDYVGWVVINELACITASEIAMGVLAYISHIPGVQPSRGLISGECVPRLIHDLRRLPLPELVQAATRKEFLHLRYLYTYDNTRHGKGDIQRERFFKRLWKRRDTQPRDFIGCPENICSVVRGETHFHEPEDEVEIPPALQVPEVAKECQFALLRVPPTVKAAYPPYCVYVFGSPSPSMIGRKISSLILEAFGCFYGTDIPFTEVDRKYLTQTSRILISLDTD</sequence>
<protein>
    <submittedName>
        <fullName evidence="2">Uncharacterized protein</fullName>
    </submittedName>
</protein>
<accession>A0A1L9TBQ4</accession>
<evidence type="ECO:0000313" key="3">
    <source>
        <dbReference type="Proteomes" id="UP000184356"/>
    </source>
</evidence>
<gene>
    <name evidence="2" type="ORF">ASPSYDRAFT_155661</name>
</gene>
<organism evidence="2 3">
    <name type="scientific">Aspergillus sydowii CBS 593.65</name>
    <dbReference type="NCBI Taxonomy" id="1036612"/>
    <lineage>
        <taxon>Eukaryota</taxon>
        <taxon>Fungi</taxon>
        <taxon>Dikarya</taxon>
        <taxon>Ascomycota</taxon>
        <taxon>Pezizomycotina</taxon>
        <taxon>Eurotiomycetes</taxon>
        <taxon>Eurotiomycetidae</taxon>
        <taxon>Eurotiales</taxon>
        <taxon>Aspergillaceae</taxon>
        <taxon>Aspergillus</taxon>
        <taxon>Aspergillus subgen. Nidulantes</taxon>
    </lineage>
</organism>
<dbReference type="RefSeq" id="XP_040700663.1">
    <property type="nucleotide sequence ID" value="XM_040842481.1"/>
</dbReference>
<proteinExistence type="predicted"/>
<evidence type="ECO:0000313" key="2">
    <source>
        <dbReference type="EMBL" id="OJJ56857.1"/>
    </source>
</evidence>
<feature type="compositionally biased region" description="Low complexity" evidence="1">
    <location>
        <begin position="375"/>
        <end position="388"/>
    </location>
</feature>
<dbReference type="Proteomes" id="UP000184356">
    <property type="component" value="Unassembled WGS sequence"/>
</dbReference>
<dbReference type="STRING" id="1036612.A0A1L9TBQ4"/>
<reference evidence="3" key="1">
    <citation type="journal article" date="2017" name="Genome Biol.">
        <title>Comparative genomics reveals high biological diversity and specific adaptations in the industrially and medically important fungal genus Aspergillus.</title>
        <authorList>
            <person name="de Vries R.P."/>
            <person name="Riley R."/>
            <person name="Wiebenga A."/>
            <person name="Aguilar-Osorio G."/>
            <person name="Amillis S."/>
            <person name="Uchima C.A."/>
            <person name="Anderluh G."/>
            <person name="Asadollahi M."/>
            <person name="Askin M."/>
            <person name="Barry K."/>
            <person name="Battaglia E."/>
            <person name="Bayram O."/>
            <person name="Benocci T."/>
            <person name="Braus-Stromeyer S.A."/>
            <person name="Caldana C."/>
            <person name="Canovas D."/>
            <person name="Cerqueira G.C."/>
            <person name="Chen F."/>
            <person name="Chen W."/>
            <person name="Choi C."/>
            <person name="Clum A."/>
            <person name="Dos Santos R.A."/>
            <person name="Damasio A.R."/>
            <person name="Diallinas G."/>
            <person name="Emri T."/>
            <person name="Fekete E."/>
            <person name="Flipphi M."/>
            <person name="Freyberg S."/>
            <person name="Gallo A."/>
            <person name="Gournas C."/>
            <person name="Habgood R."/>
            <person name="Hainaut M."/>
            <person name="Harispe M.L."/>
            <person name="Henrissat B."/>
            <person name="Hilden K.S."/>
            <person name="Hope R."/>
            <person name="Hossain A."/>
            <person name="Karabika E."/>
            <person name="Karaffa L."/>
            <person name="Karanyi Z."/>
            <person name="Krasevec N."/>
            <person name="Kuo A."/>
            <person name="Kusch H."/>
            <person name="LaButti K."/>
            <person name="Lagendijk E.L."/>
            <person name="Lapidus A."/>
            <person name="Levasseur A."/>
            <person name="Lindquist E."/>
            <person name="Lipzen A."/>
            <person name="Logrieco A.F."/>
            <person name="MacCabe A."/>
            <person name="Maekelae M.R."/>
            <person name="Malavazi I."/>
            <person name="Melin P."/>
            <person name="Meyer V."/>
            <person name="Mielnichuk N."/>
            <person name="Miskei M."/>
            <person name="Molnar A.P."/>
            <person name="Mule G."/>
            <person name="Ngan C.Y."/>
            <person name="Orejas M."/>
            <person name="Orosz E."/>
            <person name="Ouedraogo J.P."/>
            <person name="Overkamp K.M."/>
            <person name="Park H.-S."/>
            <person name="Perrone G."/>
            <person name="Piumi F."/>
            <person name="Punt P.J."/>
            <person name="Ram A.F."/>
            <person name="Ramon A."/>
            <person name="Rauscher S."/>
            <person name="Record E."/>
            <person name="Riano-Pachon D.M."/>
            <person name="Robert V."/>
            <person name="Roehrig J."/>
            <person name="Ruller R."/>
            <person name="Salamov A."/>
            <person name="Salih N.S."/>
            <person name="Samson R.A."/>
            <person name="Sandor E."/>
            <person name="Sanguinetti M."/>
            <person name="Schuetze T."/>
            <person name="Sepcic K."/>
            <person name="Shelest E."/>
            <person name="Sherlock G."/>
            <person name="Sophianopoulou V."/>
            <person name="Squina F.M."/>
            <person name="Sun H."/>
            <person name="Susca A."/>
            <person name="Todd R.B."/>
            <person name="Tsang A."/>
            <person name="Unkles S.E."/>
            <person name="van de Wiele N."/>
            <person name="van Rossen-Uffink D."/>
            <person name="Oliveira J.V."/>
            <person name="Vesth T.C."/>
            <person name="Visser J."/>
            <person name="Yu J.-H."/>
            <person name="Zhou M."/>
            <person name="Andersen M.R."/>
            <person name="Archer D.B."/>
            <person name="Baker S.E."/>
            <person name="Benoit I."/>
            <person name="Brakhage A.A."/>
            <person name="Braus G.H."/>
            <person name="Fischer R."/>
            <person name="Frisvad J.C."/>
            <person name="Goldman G.H."/>
            <person name="Houbraken J."/>
            <person name="Oakley B."/>
            <person name="Pocsi I."/>
            <person name="Scazzocchio C."/>
            <person name="Seiboth B."/>
            <person name="vanKuyk P.A."/>
            <person name="Wortman J."/>
            <person name="Dyer P.S."/>
            <person name="Grigoriev I.V."/>
        </authorList>
    </citation>
    <scope>NUCLEOTIDE SEQUENCE [LARGE SCALE GENOMIC DNA]</scope>
    <source>
        <strain evidence="3">CBS 593.65</strain>
    </source>
</reference>
<feature type="compositionally biased region" description="Polar residues" evidence="1">
    <location>
        <begin position="338"/>
        <end position="347"/>
    </location>
</feature>
<dbReference type="OrthoDB" id="3538597at2759"/>
<feature type="region of interest" description="Disordered" evidence="1">
    <location>
        <begin position="319"/>
        <end position="347"/>
    </location>
</feature>